<proteinExistence type="predicted"/>
<dbReference type="SUPFAM" id="SSF82171">
    <property type="entry name" value="DPP6 N-terminal domain-like"/>
    <property type="match status" value="1"/>
</dbReference>
<sequence length="316" mass="34540">MRTTRKLAMLMTSVLAATVTMATPSQAASYTGYTTKAEIPDYDCGSDACTAAQGFAVTRNFLYTIKTDSDHKKSVIYRFNRETGDRELMHNATSDSNVNTWLGHANDMQIVTVGDQTYMFVVTMFGSDDGANSAKQLVKLKYDGTSYEWDHTYNILNGTDTLGVSGLSKISQNGNTVDFFFSTDDKVYHGSLDVTAEGGSANDIHLAKAFTMNGKPDGWASQGVHYDAATQRFYRPITRANRSRVLVYDNIAPTISLPKTQPVSPNSGIDIDITSANYAKFEIEGVGISPESNKLYFSTNRTGNNDGVHYVTGYAA</sequence>
<dbReference type="RefSeq" id="WP_140009327.1">
    <property type="nucleotide sequence ID" value="NZ_JBHMDG010000034.1"/>
</dbReference>
<dbReference type="Proteomes" id="UP001589750">
    <property type="component" value="Unassembled WGS sequence"/>
</dbReference>
<name>A0ABV5KF22_9ACTN</name>
<comment type="caution">
    <text evidence="2">The sequence shown here is derived from an EMBL/GenBank/DDBJ whole genome shotgun (WGS) entry which is preliminary data.</text>
</comment>
<organism evidence="2 3">
    <name type="scientific">Nocardioides plantarum</name>
    <dbReference type="NCBI Taxonomy" id="29299"/>
    <lineage>
        <taxon>Bacteria</taxon>
        <taxon>Bacillati</taxon>
        <taxon>Actinomycetota</taxon>
        <taxon>Actinomycetes</taxon>
        <taxon>Propionibacteriales</taxon>
        <taxon>Nocardioidaceae</taxon>
        <taxon>Nocardioides</taxon>
    </lineage>
</organism>
<feature type="signal peptide" evidence="1">
    <location>
        <begin position="1"/>
        <end position="27"/>
    </location>
</feature>
<accession>A0ABV5KF22</accession>
<evidence type="ECO:0000313" key="2">
    <source>
        <dbReference type="EMBL" id="MFB9315337.1"/>
    </source>
</evidence>
<evidence type="ECO:0000313" key="3">
    <source>
        <dbReference type="Proteomes" id="UP001589750"/>
    </source>
</evidence>
<evidence type="ECO:0000256" key="1">
    <source>
        <dbReference type="SAM" id="SignalP"/>
    </source>
</evidence>
<keyword evidence="3" id="KW-1185">Reference proteome</keyword>
<keyword evidence="1" id="KW-0732">Signal</keyword>
<dbReference type="EMBL" id="JBHMDG010000034">
    <property type="protein sequence ID" value="MFB9315337.1"/>
    <property type="molecule type" value="Genomic_DNA"/>
</dbReference>
<reference evidence="2 3" key="1">
    <citation type="submission" date="2024-09" db="EMBL/GenBank/DDBJ databases">
        <authorList>
            <person name="Sun Q."/>
            <person name="Mori K."/>
        </authorList>
    </citation>
    <scope>NUCLEOTIDE SEQUENCE [LARGE SCALE GENOMIC DNA]</scope>
    <source>
        <strain evidence="2 3">JCM 9626</strain>
    </source>
</reference>
<gene>
    <name evidence="2" type="ORF">ACFFRI_19975</name>
</gene>
<feature type="chain" id="PRO_5045533394" evidence="1">
    <location>
        <begin position="28"/>
        <end position="316"/>
    </location>
</feature>
<protein>
    <submittedName>
        <fullName evidence="2">Uncharacterized protein</fullName>
    </submittedName>
</protein>